<sequence>MSNRLDEVQNRLGTVRELGSVVSAMRGIAATRTREALSRLPGIRACADLIGLAIADAMGIAAQCPSENREPPVPADTHVFIVIGAEHGFVGIYNQRVFQSICAPANVAVEYFVVGDRARAAADALNLPVTWSSEMIGHADMVSDLAARIIDALYGCLRHGNASHVTLVHGAPQAAGESAVQSTSLLPFDFRRFEPARRPFPPVVTLPIQQLQERLAEEYVYTQVCEAIILSFAAENEARMRAMIAAKRNIDDTAQRLNRDYHRLRQEQITAEIVELSTVEGTPAS</sequence>
<evidence type="ECO:0000256" key="9">
    <source>
        <dbReference type="ARBA" id="ARBA00023310"/>
    </source>
</evidence>
<evidence type="ECO:0000256" key="1">
    <source>
        <dbReference type="ARBA" id="ARBA00003456"/>
    </source>
</evidence>
<dbReference type="InterPro" id="IPR000131">
    <property type="entry name" value="ATP_synth_F1_gsu"/>
</dbReference>
<dbReference type="Pfam" id="PF00231">
    <property type="entry name" value="ATP-synt"/>
    <property type="match status" value="1"/>
</dbReference>
<evidence type="ECO:0000313" key="11">
    <source>
        <dbReference type="Proteomes" id="UP000238982"/>
    </source>
</evidence>
<dbReference type="RefSeq" id="WP_038442205.1">
    <property type="nucleotide sequence ID" value="NZ_CADFDE010000013.1"/>
</dbReference>
<name>A0A2S9LLW0_9BURK</name>
<evidence type="ECO:0000256" key="5">
    <source>
        <dbReference type="ARBA" id="ARBA00022781"/>
    </source>
</evidence>
<dbReference type="InterPro" id="IPR035968">
    <property type="entry name" value="ATP_synth_F1_ATPase_gsu"/>
</dbReference>
<dbReference type="PRINTS" id="PR00126">
    <property type="entry name" value="ATPASEGAMMA"/>
</dbReference>
<proteinExistence type="inferred from homology"/>
<dbReference type="Proteomes" id="UP000238982">
    <property type="component" value="Unassembled WGS sequence"/>
</dbReference>
<comment type="caution">
    <text evidence="10">The sequence shown here is derived from an EMBL/GenBank/DDBJ whole genome shotgun (WGS) entry which is preliminary data.</text>
</comment>
<evidence type="ECO:0000256" key="2">
    <source>
        <dbReference type="ARBA" id="ARBA00004170"/>
    </source>
</evidence>
<evidence type="ECO:0000256" key="3">
    <source>
        <dbReference type="ARBA" id="ARBA00007681"/>
    </source>
</evidence>
<evidence type="ECO:0000256" key="4">
    <source>
        <dbReference type="ARBA" id="ARBA00022448"/>
    </source>
</evidence>
<gene>
    <name evidence="10" type="ORF">C6Q15_25640</name>
</gene>
<dbReference type="SUPFAM" id="SSF52943">
    <property type="entry name" value="ATP synthase (F1-ATPase), gamma subunit"/>
    <property type="match status" value="1"/>
</dbReference>
<dbReference type="GO" id="GO:0045259">
    <property type="term" value="C:proton-transporting ATP synthase complex"/>
    <property type="evidence" value="ECO:0007669"/>
    <property type="project" value="UniProtKB-KW"/>
</dbReference>
<evidence type="ECO:0000256" key="7">
    <source>
        <dbReference type="ARBA" id="ARBA00023136"/>
    </source>
</evidence>
<comment type="similarity">
    <text evidence="3">Belongs to the ATPase gamma chain family.</text>
</comment>
<keyword evidence="5" id="KW-0375">Hydrogen ion transport</keyword>
<dbReference type="GO" id="GO:0046933">
    <property type="term" value="F:proton-transporting ATP synthase activity, rotational mechanism"/>
    <property type="evidence" value="ECO:0007669"/>
    <property type="project" value="InterPro"/>
</dbReference>
<protein>
    <recommendedName>
        <fullName evidence="12">F0F1 ATP synthase subunit gamma</fullName>
    </recommendedName>
</protein>
<dbReference type="EMBL" id="PVGH01000095">
    <property type="protein sequence ID" value="PRF55602.1"/>
    <property type="molecule type" value="Genomic_DNA"/>
</dbReference>
<keyword evidence="7" id="KW-0472">Membrane</keyword>
<comment type="subcellular location">
    <subcellularLocation>
        <location evidence="2">Membrane</location>
        <topology evidence="2">Peripheral membrane protein</topology>
    </subcellularLocation>
</comment>
<organism evidence="10 11">
    <name type="scientific">Burkholderia multivorans</name>
    <dbReference type="NCBI Taxonomy" id="87883"/>
    <lineage>
        <taxon>Bacteria</taxon>
        <taxon>Pseudomonadati</taxon>
        <taxon>Pseudomonadota</taxon>
        <taxon>Betaproteobacteria</taxon>
        <taxon>Burkholderiales</taxon>
        <taxon>Burkholderiaceae</taxon>
        <taxon>Burkholderia</taxon>
        <taxon>Burkholderia cepacia complex</taxon>
    </lineage>
</organism>
<evidence type="ECO:0008006" key="12">
    <source>
        <dbReference type="Google" id="ProtNLM"/>
    </source>
</evidence>
<reference evidence="10 11" key="1">
    <citation type="submission" date="2018-03" db="EMBL/GenBank/DDBJ databases">
        <authorList>
            <person name="Keele B.F."/>
        </authorList>
    </citation>
    <scope>NUCLEOTIDE SEQUENCE [LARGE SCALE GENOMIC DNA]</scope>
    <source>
        <strain evidence="10 11">AU19729</strain>
    </source>
</reference>
<accession>A0A2S9LLW0</accession>
<evidence type="ECO:0000256" key="6">
    <source>
        <dbReference type="ARBA" id="ARBA00023065"/>
    </source>
</evidence>
<dbReference type="AlphaFoldDB" id="A0A2S9LLW0"/>
<keyword evidence="9" id="KW-0066">ATP synthesis</keyword>
<keyword evidence="8" id="KW-0139">CF(1)</keyword>
<keyword evidence="4" id="KW-0813">Transport</keyword>
<evidence type="ECO:0000313" key="10">
    <source>
        <dbReference type="EMBL" id="PRF55602.1"/>
    </source>
</evidence>
<dbReference type="Gene3D" id="3.40.1380.10">
    <property type="match status" value="1"/>
</dbReference>
<dbReference type="KEGG" id="bmk:DM80_5962"/>
<keyword evidence="6" id="KW-0406">Ion transport</keyword>
<evidence type="ECO:0000256" key="8">
    <source>
        <dbReference type="ARBA" id="ARBA00023196"/>
    </source>
</evidence>
<dbReference type="Gene3D" id="1.10.287.80">
    <property type="entry name" value="ATP synthase, gamma subunit, helix hairpin domain"/>
    <property type="match status" value="1"/>
</dbReference>
<dbReference type="GeneID" id="93171753"/>
<comment type="function">
    <text evidence="1">Produces ATP from ADP in the presence of a proton gradient across the membrane. The gamma chain is believed to be important in regulating ATPase activity and the flow of protons through the CF(0) complex.</text>
</comment>